<feature type="compositionally biased region" description="Polar residues" evidence="1">
    <location>
        <begin position="38"/>
        <end position="51"/>
    </location>
</feature>
<accession>A0A6A4GJK4</accession>
<dbReference type="AlphaFoldDB" id="A0A6A4GJK4"/>
<sequence length="929" mass="105675">MGSNTGCFNARVNRIARSRGTAAHRAGSSRIRGPTHGCQGSASSQRQLGGSPTQVLCQADLQSLNRAGELSQLQAEVAAMPDVVIQQTFGADMHNFDMPMGCDYADSRPFVGVGEDDGDSDWELEDEVEELKEQMREAAGCRKHREDYQTRCNRTDHQWKHWDAQKEAMLGSYMAWSLHEKEGVAPEACVQESEVGVTVIDLFGTEYRLIPQYEGDVWQSQSLIHAGLLPTAPLAHTYAVTIRTMQFYHTLFCRCPKIGVQPFAKTLCDLAGQAFKPFMSAQLSTAFDIYCCILQGYRLKEDLPLEMRMIVEMDSNDSLRRVEHQGDASLEPSKDGEEEGAPRLGPLKERIDHRVGGGDYFLSKQEVDVWDRNSWEDGPPEEQPQSQTKPKMPLEMLWEEGRCEEQWNNMKERNTACSVGRFYEWGWFVLLCRHMFLLVACDMIQSGEQKISFGMGRENQLGNLDAPMTAAVSWGKPSIEARSKSIEDGEGCERYFSIMNALAGVTRHMSVFHRRQAIAEVAYAHNNLEAYANLSHFIFNNYRQALEILATQTSLSRSMVQAGIRAENFFDWLEEEGNYLQSLTKTLPSETLEMEYVLKLESLDACQSRLEKVHQVWKEYQPSSINEAAATRSLETKHRNEQENERKLIADAQALEHKLGLQLRWKQGSKEWEAAKKLVKEREYRKALDKLEGLLVARIFEMTRLNVAGTGYKMCKHLGNALKARSKSIQSAIEVYNAAACSLSPPRQQLSWDQILESSFLSEFDILRDACDDVREKKWATQKNCLLMQQFFKLLSEETELTRLHTEIRRLITYMEDEDARIEAAAQRQGESDPALALQICLHGKMRSRFNGLHRQRFQAITKLEGFQQESMVHFRRGTSVVVDEWAMDTAEGIDFGIHGGSKDDEDIDPDLLYAEDEASIEDKKYKIV</sequence>
<dbReference type="PANTHER" id="PTHR33096">
    <property type="entry name" value="CXC2 DOMAIN-CONTAINING PROTEIN"/>
    <property type="match status" value="1"/>
</dbReference>
<proteinExistence type="predicted"/>
<feature type="region of interest" description="Disordered" evidence="1">
    <location>
        <begin position="18"/>
        <end position="51"/>
    </location>
</feature>
<keyword evidence="3" id="KW-1185">Reference proteome</keyword>
<name>A0A6A4GJK4_9AGAR</name>
<dbReference type="Pfam" id="PF18758">
    <property type="entry name" value="KDZ"/>
    <property type="match status" value="2"/>
</dbReference>
<protein>
    <recommendedName>
        <fullName evidence="4">CxC1-like cysteine cluster associated with KDZ transposases domain-containing protein</fullName>
    </recommendedName>
</protein>
<dbReference type="PANTHER" id="PTHR33096:SF1">
    <property type="entry name" value="CXC1-LIKE CYSTEINE CLUSTER ASSOCIATED WITH KDZ TRANSPOSASES DOMAIN-CONTAINING PROTEIN"/>
    <property type="match status" value="1"/>
</dbReference>
<dbReference type="Proteomes" id="UP000799118">
    <property type="component" value="Unassembled WGS sequence"/>
</dbReference>
<dbReference type="EMBL" id="ML769967">
    <property type="protein sequence ID" value="KAE9385580.1"/>
    <property type="molecule type" value="Genomic_DNA"/>
</dbReference>
<evidence type="ECO:0000313" key="2">
    <source>
        <dbReference type="EMBL" id="KAE9385580.1"/>
    </source>
</evidence>
<dbReference type="OrthoDB" id="3246730at2759"/>
<dbReference type="InterPro" id="IPR040521">
    <property type="entry name" value="KDZ"/>
</dbReference>
<evidence type="ECO:0000313" key="3">
    <source>
        <dbReference type="Proteomes" id="UP000799118"/>
    </source>
</evidence>
<gene>
    <name evidence="2" type="ORF">BT96DRAFT_949735</name>
</gene>
<reference evidence="2" key="1">
    <citation type="journal article" date="2019" name="Environ. Microbiol.">
        <title>Fungal ecological strategies reflected in gene transcription - a case study of two litter decomposers.</title>
        <authorList>
            <person name="Barbi F."/>
            <person name="Kohler A."/>
            <person name="Barry K."/>
            <person name="Baskaran P."/>
            <person name="Daum C."/>
            <person name="Fauchery L."/>
            <person name="Ihrmark K."/>
            <person name="Kuo A."/>
            <person name="LaButti K."/>
            <person name="Lipzen A."/>
            <person name="Morin E."/>
            <person name="Grigoriev I.V."/>
            <person name="Henrissat B."/>
            <person name="Lindahl B."/>
            <person name="Martin F."/>
        </authorList>
    </citation>
    <scope>NUCLEOTIDE SEQUENCE</scope>
    <source>
        <strain evidence="2">JB14</strain>
    </source>
</reference>
<evidence type="ECO:0008006" key="4">
    <source>
        <dbReference type="Google" id="ProtNLM"/>
    </source>
</evidence>
<feature type="region of interest" description="Disordered" evidence="1">
    <location>
        <begin position="325"/>
        <end position="351"/>
    </location>
</feature>
<feature type="region of interest" description="Disordered" evidence="1">
    <location>
        <begin position="372"/>
        <end position="391"/>
    </location>
</feature>
<organism evidence="2 3">
    <name type="scientific">Gymnopus androsaceus JB14</name>
    <dbReference type="NCBI Taxonomy" id="1447944"/>
    <lineage>
        <taxon>Eukaryota</taxon>
        <taxon>Fungi</taxon>
        <taxon>Dikarya</taxon>
        <taxon>Basidiomycota</taxon>
        <taxon>Agaricomycotina</taxon>
        <taxon>Agaricomycetes</taxon>
        <taxon>Agaricomycetidae</taxon>
        <taxon>Agaricales</taxon>
        <taxon>Marasmiineae</taxon>
        <taxon>Omphalotaceae</taxon>
        <taxon>Gymnopus</taxon>
    </lineage>
</organism>
<evidence type="ECO:0000256" key="1">
    <source>
        <dbReference type="SAM" id="MobiDB-lite"/>
    </source>
</evidence>